<feature type="transmembrane region" description="Helical" evidence="5">
    <location>
        <begin position="246"/>
        <end position="269"/>
    </location>
</feature>
<evidence type="ECO:0000313" key="10">
    <source>
        <dbReference type="Proteomes" id="UP001164746"/>
    </source>
</evidence>
<organism evidence="9 10">
    <name type="scientific">Mya arenaria</name>
    <name type="common">Soft-shell clam</name>
    <dbReference type="NCBI Taxonomy" id="6604"/>
    <lineage>
        <taxon>Eukaryota</taxon>
        <taxon>Metazoa</taxon>
        <taxon>Spiralia</taxon>
        <taxon>Lophotrochozoa</taxon>
        <taxon>Mollusca</taxon>
        <taxon>Bivalvia</taxon>
        <taxon>Autobranchia</taxon>
        <taxon>Heteroconchia</taxon>
        <taxon>Euheterodonta</taxon>
        <taxon>Imparidentia</taxon>
        <taxon>Neoheterodontei</taxon>
        <taxon>Myida</taxon>
        <taxon>Myoidea</taxon>
        <taxon>Myidae</taxon>
        <taxon>Mya</taxon>
    </lineage>
</organism>
<evidence type="ECO:0000259" key="7">
    <source>
        <dbReference type="Pfam" id="PF02931"/>
    </source>
</evidence>
<feature type="domain" description="Neurotransmitter-gated ion-channel ligand-binding" evidence="7">
    <location>
        <begin position="60"/>
        <end position="243"/>
    </location>
</feature>
<evidence type="ECO:0000259" key="8">
    <source>
        <dbReference type="Pfam" id="PF02932"/>
    </source>
</evidence>
<feature type="transmembrane region" description="Helical" evidence="5">
    <location>
        <begin position="276"/>
        <end position="294"/>
    </location>
</feature>
<dbReference type="SUPFAM" id="SSF63712">
    <property type="entry name" value="Nicotinic receptor ligand binding domain-like"/>
    <property type="match status" value="1"/>
</dbReference>
<evidence type="ECO:0000256" key="4">
    <source>
        <dbReference type="ARBA" id="ARBA00023136"/>
    </source>
</evidence>
<feature type="domain" description="Neurotransmitter-gated ion-channel transmembrane" evidence="8">
    <location>
        <begin position="251"/>
        <end position="453"/>
    </location>
</feature>
<dbReference type="SUPFAM" id="SSF90112">
    <property type="entry name" value="Neurotransmitter-gated ion-channel transmembrane pore"/>
    <property type="match status" value="1"/>
</dbReference>
<evidence type="ECO:0000256" key="5">
    <source>
        <dbReference type="SAM" id="Phobius"/>
    </source>
</evidence>
<keyword evidence="10" id="KW-1185">Reference proteome</keyword>
<evidence type="ECO:0000256" key="6">
    <source>
        <dbReference type="SAM" id="SignalP"/>
    </source>
</evidence>
<keyword evidence="3 5" id="KW-1133">Transmembrane helix</keyword>
<feature type="signal peptide" evidence="6">
    <location>
        <begin position="1"/>
        <end position="23"/>
    </location>
</feature>
<feature type="chain" id="PRO_5046133327" evidence="6">
    <location>
        <begin position="24"/>
        <end position="454"/>
    </location>
</feature>
<protein>
    <submittedName>
        <fullName evidence="9">ACHA-like protein</fullName>
    </submittedName>
</protein>
<evidence type="ECO:0000256" key="2">
    <source>
        <dbReference type="ARBA" id="ARBA00022692"/>
    </source>
</evidence>
<keyword evidence="2 5" id="KW-0812">Transmembrane</keyword>
<evidence type="ECO:0000256" key="1">
    <source>
        <dbReference type="ARBA" id="ARBA00004141"/>
    </source>
</evidence>
<dbReference type="CDD" id="cd19051">
    <property type="entry name" value="LGIC_TM_cation"/>
    <property type="match status" value="1"/>
</dbReference>
<dbReference type="InterPro" id="IPR006202">
    <property type="entry name" value="Neur_chan_lig-bd"/>
</dbReference>
<dbReference type="Gene3D" id="1.20.58.390">
    <property type="entry name" value="Neurotransmitter-gated ion-channel transmembrane domain"/>
    <property type="match status" value="1"/>
</dbReference>
<dbReference type="InterPro" id="IPR006029">
    <property type="entry name" value="Neurotrans-gated_channel_TM"/>
</dbReference>
<comment type="subcellular location">
    <subcellularLocation>
        <location evidence="1">Membrane</location>
        <topology evidence="1">Multi-pass membrane protein</topology>
    </subcellularLocation>
</comment>
<keyword evidence="6" id="KW-0732">Signal</keyword>
<dbReference type="CDD" id="cd18989">
    <property type="entry name" value="LGIC_ECD_cation"/>
    <property type="match status" value="1"/>
</dbReference>
<accession>A0ABY7DGC5</accession>
<dbReference type="EMBL" id="CP111013">
    <property type="protein sequence ID" value="WAQ95978.1"/>
    <property type="molecule type" value="Genomic_DNA"/>
</dbReference>
<dbReference type="PROSITE" id="PS00236">
    <property type="entry name" value="NEUROTR_ION_CHANNEL"/>
    <property type="match status" value="1"/>
</dbReference>
<dbReference type="PANTHER" id="PTHR18945">
    <property type="entry name" value="NEUROTRANSMITTER GATED ION CHANNEL"/>
    <property type="match status" value="1"/>
</dbReference>
<dbReference type="Gene3D" id="2.70.170.10">
    <property type="entry name" value="Neurotransmitter-gated ion-channel ligand-binding domain"/>
    <property type="match status" value="1"/>
</dbReference>
<dbReference type="InterPro" id="IPR038050">
    <property type="entry name" value="Neuro_actylchol_rec"/>
</dbReference>
<gene>
    <name evidence="9" type="ORF">MAR_028668</name>
</gene>
<proteinExistence type="predicted"/>
<keyword evidence="4 5" id="KW-0472">Membrane</keyword>
<dbReference type="InterPro" id="IPR036734">
    <property type="entry name" value="Neur_chan_lig-bd_sf"/>
</dbReference>
<sequence length="454" mass="51375">MKWSFVQELFLCALCTYFKVSVSDFNFPPATSFPIPLPPLLPASSVVLDVLEVRQRIFDVVENTNTLILPVLDQAKTIDIYIDFILLALTNFDEMSGEIDLVAAMEVSWTAANLPKWDLHELGGKKRFHWSQAVSGRQNLAASSDRLRIDSNQTVYWSIMAGIEASCLVNVANFPFDIQTCDVNIAVWGYDETEVTLHPVIKNDKGADYIQSSTWSLKNISIQGKNSATNTPFVQVTLLIQRHYEYYLLNVIMPPTLLSVLDPCVFILPASSGERMSFAVTCFLAFSVFMTLLGDNLPKSSVPVAHVAYFMMYMLIHSCAVTFCTIITLRVYKKMDMDERIPDWVKFIVRLLRLRFCRYRKQTLKSNVVGPKLDGNLPKAAVNNSVKGEKHFFELIDSKELPNGVVNEKSHSELNEKKLPSHNLWPKTSPNEPTITWNTVGRTLDAFFFTVFLA</sequence>
<dbReference type="InterPro" id="IPR036719">
    <property type="entry name" value="Neuro-gated_channel_TM_sf"/>
</dbReference>
<reference evidence="9" key="1">
    <citation type="submission" date="2022-11" db="EMBL/GenBank/DDBJ databases">
        <title>Centuries of genome instability and evolution in soft-shell clam transmissible cancer (bioRxiv).</title>
        <authorList>
            <person name="Hart S.F.M."/>
            <person name="Yonemitsu M.A."/>
            <person name="Giersch R.M."/>
            <person name="Beal B.F."/>
            <person name="Arriagada G."/>
            <person name="Davis B.W."/>
            <person name="Ostrander E.A."/>
            <person name="Goff S.P."/>
            <person name="Metzger M.J."/>
        </authorList>
    </citation>
    <scope>NUCLEOTIDE SEQUENCE</scope>
    <source>
        <strain evidence="9">MELC-2E11</strain>
        <tissue evidence="9">Siphon/mantle</tissue>
    </source>
</reference>
<dbReference type="Proteomes" id="UP001164746">
    <property type="component" value="Chromosome 2"/>
</dbReference>
<feature type="non-terminal residue" evidence="9">
    <location>
        <position position="454"/>
    </location>
</feature>
<dbReference type="Pfam" id="PF02931">
    <property type="entry name" value="Neur_chan_LBD"/>
    <property type="match status" value="1"/>
</dbReference>
<dbReference type="InterPro" id="IPR006201">
    <property type="entry name" value="Neur_channel"/>
</dbReference>
<feature type="transmembrane region" description="Helical" evidence="5">
    <location>
        <begin position="306"/>
        <end position="332"/>
    </location>
</feature>
<evidence type="ECO:0000313" key="9">
    <source>
        <dbReference type="EMBL" id="WAQ95978.1"/>
    </source>
</evidence>
<dbReference type="Pfam" id="PF02932">
    <property type="entry name" value="Neur_chan_memb"/>
    <property type="match status" value="1"/>
</dbReference>
<dbReference type="InterPro" id="IPR018000">
    <property type="entry name" value="Neurotransmitter_ion_chnl_CS"/>
</dbReference>
<evidence type="ECO:0000256" key="3">
    <source>
        <dbReference type="ARBA" id="ARBA00022989"/>
    </source>
</evidence>
<name>A0ABY7DGC5_MYAAR</name>